<sequence>MPELPEVETVVRTLEKSLMNETIESLDLRVPSLVEGASLPLSACIFKTFRLFSRRGKYLIFGFDDASFLVVHLRMEGKFHLYKKGCEPAPTKHTHLIFKTHHYVVHYLDTRKFSRFALTNDLDAYLESKHLGLEPFDEQLTSSYLLKRYAHRTRCIKTILLDQSIIAGIGNIYADEILFACKINPQRQACSLSKRECDKIILNTRAVLHNAILQGGTTIRSYTSSLDVSGRFQISLNAYGRKGKPCHRCQTEMVGRKIDGRSTVWCPKCQKV</sequence>
<dbReference type="RefSeq" id="WP_067632193.1">
    <property type="nucleotide sequence ID" value="NZ_CP013213.1"/>
</dbReference>
<evidence type="ECO:0000259" key="21">
    <source>
        <dbReference type="PROSITE" id="PS51066"/>
    </source>
</evidence>
<dbReference type="PANTHER" id="PTHR22993">
    <property type="entry name" value="FORMAMIDOPYRIMIDINE-DNA GLYCOSYLASE"/>
    <property type="match status" value="1"/>
</dbReference>
<dbReference type="OrthoDB" id="9800855at2"/>
<evidence type="ECO:0000256" key="14">
    <source>
        <dbReference type="ARBA" id="ARBA00023204"/>
    </source>
</evidence>
<evidence type="ECO:0000256" key="20">
    <source>
        <dbReference type="PROSITE-ProRule" id="PRU00391"/>
    </source>
</evidence>
<comment type="similarity">
    <text evidence="3">Belongs to the FPG family.</text>
</comment>
<evidence type="ECO:0000256" key="17">
    <source>
        <dbReference type="ARBA" id="ARBA00023295"/>
    </source>
</evidence>
<dbReference type="PROSITE" id="PS51068">
    <property type="entry name" value="FPG_CAT"/>
    <property type="match status" value="1"/>
</dbReference>
<evidence type="ECO:0000256" key="9">
    <source>
        <dbReference type="ARBA" id="ARBA00022763"/>
    </source>
</evidence>
<keyword evidence="15" id="KW-0456">Lyase</keyword>
<comment type="catalytic activity">
    <reaction evidence="1">
        <text>Hydrolysis of DNA containing ring-opened 7-methylguanine residues, releasing 2,6-diamino-4-hydroxy-5-(N-methyl)formamidopyrimidine.</text>
        <dbReference type="EC" id="3.2.2.23"/>
    </reaction>
</comment>
<organism evidence="23 24">
    <name type="scientific">Erysipelothrix larvae</name>
    <dbReference type="NCBI Taxonomy" id="1514105"/>
    <lineage>
        <taxon>Bacteria</taxon>
        <taxon>Bacillati</taxon>
        <taxon>Bacillota</taxon>
        <taxon>Erysipelotrichia</taxon>
        <taxon>Erysipelotrichales</taxon>
        <taxon>Erysipelotrichaceae</taxon>
        <taxon>Erysipelothrix</taxon>
    </lineage>
</organism>
<dbReference type="EC" id="4.2.99.18" evidence="6"/>
<evidence type="ECO:0000313" key="23">
    <source>
        <dbReference type="EMBL" id="AMC93421.1"/>
    </source>
</evidence>
<dbReference type="GO" id="GO:0003684">
    <property type="term" value="F:damaged DNA binding"/>
    <property type="evidence" value="ECO:0007669"/>
    <property type="project" value="InterPro"/>
</dbReference>
<keyword evidence="16" id="KW-0511">Multifunctional enzyme</keyword>
<evidence type="ECO:0000256" key="15">
    <source>
        <dbReference type="ARBA" id="ARBA00023239"/>
    </source>
</evidence>
<evidence type="ECO:0000256" key="6">
    <source>
        <dbReference type="ARBA" id="ARBA00012720"/>
    </source>
</evidence>
<evidence type="ECO:0000256" key="5">
    <source>
        <dbReference type="ARBA" id="ARBA00012024"/>
    </source>
</evidence>
<dbReference type="SMART" id="SM00898">
    <property type="entry name" value="Fapy_DNA_glyco"/>
    <property type="match status" value="1"/>
</dbReference>
<dbReference type="InterPro" id="IPR012319">
    <property type="entry name" value="FPG_cat"/>
</dbReference>
<dbReference type="Pfam" id="PF06827">
    <property type="entry name" value="zf-FPG_IleRS"/>
    <property type="match status" value="1"/>
</dbReference>
<evidence type="ECO:0000256" key="13">
    <source>
        <dbReference type="ARBA" id="ARBA00023125"/>
    </source>
</evidence>
<dbReference type="Pfam" id="PF01149">
    <property type="entry name" value="Fapy_DNA_glyco"/>
    <property type="match status" value="1"/>
</dbReference>
<comment type="catalytic activity">
    <reaction evidence="19">
        <text>2'-deoxyribonucleotide-(2'-deoxyribose 5'-phosphate)-2'-deoxyribonucleotide-DNA = a 3'-end 2'-deoxyribonucleotide-(2,3-dehydro-2,3-deoxyribose 5'-phosphate)-DNA + a 5'-end 5'-phospho-2'-deoxyribonucleoside-DNA + H(+)</text>
        <dbReference type="Rhea" id="RHEA:66592"/>
        <dbReference type="Rhea" id="RHEA-COMP:13180"/>
        <dbReference type="Rhea" id="RHEA-COMP:16897"/>
        <dbReference type="Rhea" id="RHEA-COMP:17067"/>
        <dbReference type="ChEBI" id="CHEBI:15378"/>
        <dbReference type="ChEBI" id="CHEBI:136412"/>
        <dbReference type="ChEBI" id="CHEBI:157695"/>
        <dbReference type="ChEBI" id="CHEBI:167181"/>
        <dbReference type="EC" id="4.2.99.18"/>
    </reaction>
</comment>
<keyword evidence="12" id="KW-0862">Zinc</keyword>
<evidence type="ECO:0000313" key="24">
    <source>
        <dbReference type="Proteomes" id="UP000063781"/>
    </source>
</evidence>
<dbReference type="KEGG" id="erl:AOC36_05335"/>
<name>A0A120JTN2_9FIRM</name>
<evidence type="ECO:0000256" key="19">
    <source>
        <dbReference type="ARBA" id="ARBA00044632"/>
    </source>
</evidence>
<keyword evidence="9" id="KW-0227">DNA damage</keyword>
<dbReference type="SUPFAM" id="SSF57716">
    <property type="entry name" value="Glucocorticoid receptor-like (DNA-binding domain)"/>
    <property type="match status" value="1"/>
</dbReference>
<dbReference type="FunFam" id="1.10.8.50:FF:000003">
    <property type="entry name" value="Formamidopyrimidine-DNA glycosylase"/>
    <property type="match status" value="1"/>
</dbReference>
<accession>A0A120JTN2</accession>
<dbReference type="InterPro" id="IPR010663">
    <property type="entry name" value="Znf_FPG/IleRS"/>
</dbReference>
<gene>
    <name evidence="23" type="ORF">AOC36_05335</name>
</gene>
<dbReference type="InterPro" id="IPR000214">
    <property type="entry name" value="Znf_DNA_glyclase/AP_lyase"/>
</dbReference>
<dbReference type="InterPro" id="IPR035937">
    <property type="entry name" value="FPG_N"/>
</dbReference>
<dbReference type="CDD" id="cd08966">
    <property type="entry name" value="EcFpg-like_N"/>
    <property type="match status" value="1"/>
</dbReference>
<evidence type="ECO:0000256" key="11">
    <source>
        <dbReference type="ARBA" id="ARBA00022801"/>
    </source>
</evidence>
<keyword evidence="17" id="KW-0326">Glycosidase</keyword>
<evidence type="ECO:0000256" key="7">
    <source>
        <dbReference type="ARBA" id="ARBA00016240"/>
    </source>
</evidence>
<dbReference type="AlphaFoldDB" id="A0A120JTN2"/>
<dbReference type="PROSITE" id="PS51066">
    <property type="entry name" value="ZF_FPG_2"/>
    <property type="match status" value="1"/>
</dbReference>
<dbReference type="GO" id="GO:0006284">
    <property type="term" value="P:base-excision repair"/>
    <property type="evidence" value="ECO:0007669"/>
    <property type="project" value="InterPro"/>
</dbReference>
<dbReference type="InterPro" id="IPR020629">
    <property type="entry name" value="FPG_Glyclase"/>
</dbReference>
<keyword evidence="14" id="KW-0234">DNA repair</keyword>
<evidence type="ECO:0000256" key="8">
    <source>
        <dbReference type="ARBA" id="ARBA00022723"/>
    </source>
</evidence>
<dbReference type="GO" id="GO:0034039">
    <property type="term" value="F:8-oxo-7,8-dihydroguanine DNA N-glycosylase activity"/>
    <property type="evidence" value="ECO:0007669"/>
    <property type="project" value="TreeGrafter"/>
</dbReference>
<evidence type="ECO:0000256" key="1">
    <source>
        <dbReference type="ARBA" id="ARBA00001668"/>
    </source>
</evidence>
<keyword evidence="24" id="KW-1185">Reference proteome</keyword>
<comment type="cofactor">
    <cofactor evidence="2">
        <name>Zn(2+)</name>
        <dbReference type="ChEBI" id="CHEBI:29105"/>
    </cofactor>
</comment>
<dbReference type="NCBIfam" id="TIGR00577">
    <property type="entry name" value="fpg"/>
    <property type="match status" value="1"/>
</dbReference>
<keyword evidence="8" id="KW-0479">Metal-binding</keyword>
<evidence type="ECO:0000259" key="22">
    <source>
        <dbReference type="PROSITE" id="PS51068"/>
    </source>
</evidence>
<evidence type="ECO:0000256" key="12">
    <source>
        <dbReference type="ARBA" id="ARBA00022833"/>
    </source>
</evidence>
<dbReference type="GO" id="GO:0140078">
    <property type="term" value="F:class I DNA-(apurinic or apyrimidinic site) endonuclease activity"/>
    <property type="evidence" value="ECO:0007669"/>
    <property type="project" value="UniProtKB-EC"/>
</dbReference>
<feature type="domain" description="FPG-type" evidence="21">
    <location>
        <begin position="237"/>
        <end position="271"/>
    </location>
</feature>
<dbReference type="Proteomes" id="UP000063781">
    <property type="component" value="Chromosome"/>
</dbReference>
<comment type="subunit">
    <text evidence="4">Monomer.</text>
</comment>
<dbReference type="SUPFAM" id="SSF81624">
    <property type="entry name" value="N-terminal domain of MutM-like DNA repair proteins"/>
    <property type="match status" value="1"/>
</dbReference>
<dbReference type="InterPro" id="IPR010979">
    <property type="entry name" value="Ribosomal_uS13-like_H2TH"/>
</dbReference>
<evidence type="ECO:0000256" key="16">
    <source>
        <dbReference type="ARBA" id="ARBA00023268"/>
    </source>
</evidence>
<dbReference type="GO" id="GO:0003690">
    <property type="term" value="F:double-stranded DNA binding"/>
    <property type="evidence" value="ECO:0007669"/>
    <property type="project" value="UniProtKB-ARBA"/>
</dbReference>
<keyword evidence="13" id="KW-0238">DNA-binding</keyword>
<dbReference type="Pfam" id="PF06831">
    <property type="entry name" value="H2TH"/>
    <property type="match status" value="1"/>
</dbReference>
<dbReference type="EMBL" id="CP013213">
    <property type="protein sequence ID" value="AMC93421.1"/>
    <property type="molecule type" value="Genomic_DNA"/>
</dbReference>
<proteinExistence type="inferred from homology"/>
<evidence type="ECO:0000256" key="2">
    <source>
        <dbReference type="ARBA" id="ARBA00001947"/>
    </source>
</evidence>
<dbReference type="GO" id="GO:0008270">
    <property type="term" value="F:zinc ion binding"/>
    <property type="evidence" value="ECO:0007669"/>
    <property type="project" value="UniProtKB-KW"/>
</dbReference>
<dbReference type="NCBIfam" id="NF002211">
    <property type="entry name" value="PRK01103.1"/>
    <property type="match status" value="1"/>
</dbReference>
<dbReference type="Gene3D" id="3.20.190.10">
    <property type="entry name" value="MutM-like, N-terminal"/>
    <property type="match status" value="1"/>
</dbReference>
<dbReference type="EC" id="3.2.2.23" evidence="5"/>
<dbReference type="PANTHER" id="PTHR22993:SF9">
    <property type="entry name" value="FORMAMIDOPYRIMIDINE-DNA GLYCOSYLASE"/>
    <property type="match status" value="1"/>
</dbReference>
<protein>
    <recommendedName>
        <fullName evidence="7">Formamidopyrimidine-DNA glycosylase</fullName>
        <ecNumber evidence="5">3.2.2.23</ecNumber>
        <ecNumber evidence="6">4.2.99.18</ecNumber>
    </recommendedName>
    <alternativeName>
        <fullName evidence="18">DNA-(apurinic or apyrimidinic site) lyase MutM</fullName>
    </alternativeName>
</protein>
<dbReference type="SMART" id="SM01232">
    <property type="entry name" value="H2TH"/>
    <property type="match status" value="1"/>
</dbReference>
<feature type="domain" description="Formamidopyrimidine-DNA glycosylase catalytic" evidence="22">
    <location>
        <begin position="2"/>
        <end position="114"/>
    </location>
</feature>
<dbReference type="SUPFAM" id="SSF46946">
    <property type="entry name" value="S13-like H2TH domain"/>
    <property type="match status" value="1"/>
</dbReference>
<evidence type="ECO:0000256" key="18">
    <source>
        <dbReference type="ARBA" id="ARBA00030638"/>
    </source>
</evidence>
<dbReference type="Gene3D" id="1.10.8.50">
    <property type="match status" value="1"/>
</dbReference>
<evidence type="ECO:0000256" key="4">
    <source>
        <dbReference type="ARBA" id="ARBA00011245"/>
    </source>
</evidence>
<dbReference type="STRING" id="1514105.AOC36_05335"/>
<dbReference type="InterPro" id="IPR015886">
    <property type="entry name" value="H2TH_FPG"/>
</dbReference>
<keyword evidence="10 20" id="KW-0863">Zinc-finger</keyword>
<evidence type="ECO:0000256" key="3">
    <source>
        <dbReference type="ARBA" id="ARBA00009409"/>
    </source>
</evidence>
<keyword evidence="11" id="KW-0378">Hydrolase</keyword>
<evidence type="ECO:0000256" key="10">
    <source>
        <dbReference type="ARBA" id="ARBA00022771"/>
    </source>
</evidence>
<reference evidence="23 24" key="1">
    <citation type="submission" date="2015-10" db="EMBL/GenBank/DDBJ databases">
        <title>Erysipelothrix larvae sp. LV19 isolated from the larval gut of the rhinoceros beetle, Trypoxylus dichotomus.</title>
        <authorList>
            <person name="Lim S."/>
            <person name="Kim B.-C."/>
        </authorList>
    </citation>
    <scope>NUCLEOTIDE SEQUENCE [LARGE SCALE GENOMIC DNA]</scope>
    <source>
        <strain evidence="23 24">LV19</strain>
    </source>
</reference>